<keyword evidence="3" id="KW-1185">Reference proteome</keyword>
<sequence length="126" mass="14653">MRLRQASHTPITFAVDQRSPLGISSLTLSLQPSWVLLLLSRSNWSKCQKNKKDERYNIAYPRKLHAVERQAILMQHLKLEVVSQDYGASPERQSEMLLHLARYLLNIYGVAAIPYLFSGRWLTWED</sequence>
<dbReference type="EMBL" id="CM010720">
    <property type="protein sequence ID" value="RZC65280.1"/>
    <property type="molecule type" value="Genomic_DNA"/>
</dbReference>
<feature type="transmembrane region" description="Helical" evidence="1">
    <location>
        <begin position="100"/>
        <end position="117"/>
    </location>
</feature>
<keyword evidence="1" id="KW-0472">Membrane</keyword>
<accession>A0A4Y7JYZ7</accession>
<proteinExistence type="predicted"/>
<evidence type="ECO:0000256" key="1">
    <source>
        <dbReference type="SAM" id="Phobius"/>
    </source>
</evidence>
<evidence type="ECO:0000313" key="3">
    <source>
        <dbReference type="Proteomes" id="UP000316621"/>
    </source>
</evidence>
<keyword evidence="1" id="KW-1133">Transmembrane helix</keyword>
<dbReference type="Gramene" id="RZC65280">
    <property type="protein sequence ID" value="RZC65280"/>
    <property type="gene ID" value="C5167_008970"/>
</dbReference>
<evidence type="ECO:0000313" key="2">
    <source>
        <dbReference type="EMBL" id="RZC65280.1"/>
    </source>
</evidence>
<organism evidence="2 3">
    <name type="scientific">Papaver somniferum</name>
    <name type="common">Opium poppy</name>
    <dbReference type="NCBI Taxonomy" id="3469"/>
    <lineage>
        <taxon>Eukaryota</taxon>
        <taxon>Viridiplantae</taxon>
        <taxon>Streptophyta</taxon>
        <taxon>Embryophyta</taxon>
        <taxon>Tracheophyta</taxon>
        <taxon>Spermatophyta</taxon>
        <taxon>Magnoliopsida</taxon>
        <taxon>Ranunculales</taxon>
        <taxon>Papaveraceae</taxon>
        <taxon>Papaveroideae</taxon>
        <taxon>Papaver</taxon>
    </lineage>
</organism>
<dbReference type="AlphaFoldDB" id="A0A4Y7JYZ7"/>
<gene>
    <name evidence="2" type="ORF">C5167_008970</name>
</gene>
<protein>
    <submittedName>
        <fullName evidence="2">Uncharacterized protein</fullName>
    </submittedName>
</protein>
<keyword evidence="1" id="KW-0812">Transmembrane</keyword>
<reference evidence="2 3" key="1">
    <citation type="journal article" date="2018" name="Science">
        <title>The opium poppy genome and morphinan production.</title>
        <authorList>
            <person name="Guo L."/>
            <person name="Winzer T."/>
            <person name="Yang X."/>
            <person name="Li Y."/>
            <person name="Ning Z."/>
            <person name="He Z."/>
            <person name="Teodor R."/>
            <person name="Lu Y."/>
            <person name="Bowser T.A."/>
            <person name="Graham I.A."/>
            <person name="Ye K."/>
        </authorList>
    </citation>
    <scope>NUCLEOTIDE SEQUENCE [LARGE SCALE GENOMIC DNA]</scope>
    <source>
        <strain evidence="3">cv. HN1</strain>
        <tissue evidence="2">Leaves</tissue>
    </source>
</reference>
<name>A0A4Y7JYZ7_PAPSO</name>
<dbReference type="Proteomes" id="UP000316621">
    <property type="component" value="Chromosome 6"/>
</dbReference>